<comment type="similarity">
    <text evidence="2 4">Belongs to the Mediator complex subunit 20 family.</text>
</comment>
<comment type="subcellular location">
    <subcellularLocation>
        <location evidence="1 4">Nucleus</location>
    </subcellularLocation>
</comment>
<dbReference type="InterPro" id="IPR013921">
    <property type="entry name" value="Mediator_Med20"/>
</dbReference>
<sequence>MKYSGLYFISNPSTSVEAALSTVNTLTQSIESSFQTATRQPTWSLSYRAFRDVIPPGYQPPVGADGKPAPYPHSYQHMLHLSTLAPNRTYVYAQPAAQTATTASIPLRQQDAHASMLRSQSSALWAQRHVLSVRDGTSYTAGLCTIQLGELRATREGPQSGTMLSPGIVLCITTVVGAEDGDEGPDAAYSAVENGAPLDAGEQNDIDFEYAQAVVRECWNRIKDGKDLGRSEVKEFMMAPRVEVKREQQREQAVHMWCDALRIRG</sequence>
<dbReference type="EMBL" id="WNKQ01000011">
    <property type="protein sequence ID" value="KAF5848508.1"/>
    <property type="molecule type" value="Genomic_DNA"/>
</dbReference>
<protein>
    <recommendedName>
        <fullName evidence="4">Mediator of RNA polymerase II transcription subunit 20</fullName>
    </recommendedName>
    <alternativeName>
        <fullName evidence="4">Mediator complex subunit 20</fullName>
    </alternativeName>
</protein>
<dbReference type="GO" id="GO:0003712">
    <property type="term" value="F:transcription coregulator activity"/>
    <property type="evidence" value="ECO:0007669"/>
    <property type="project" value="InterPro"/>
</dbReference>
<organism evidence="5 6">
    <name type="scientific">Cochliobolus sativus</name>
    <name type="common">Common root rot and spot blotch fungus</name>
    <name type="synonym">Bipolaris sorokiniana</name>
    <dbReference type="NCBI Taxonomy" id="45130"/>
    <lineage>
        <taxon>Eukaryota</taxon>
        <taxon>Fungi</taxon>
        <taxon>Dikarya</taxon>
        <taxon>Ascomycota</taxon>
        <taxon>Pezizomycotina</taxon>
        <taxon>Dothideomycetes</taxon>
        <taxon>Pleosporomycetidae</taxon>
        <taxon>Pleosporales</taxon>
        <taxon>Pleosporineae</taxon>
        <taxon>Pleosporaceae</taxon>
        <taxon>Bipolaris</taxon>
    </lineage>
</organism>
<keyword evidence="3 4" id="KW-0539">Nucleus</keyword>
<name>A0A8H6DUL4_COCSA</name>
<comment type="subunit">
    <text evidence="4">Component of the Mediator complex.</text>
</comment>
<evidence type="ECO:0000256" key="4">
    <source>
        <dbReference type="RuleBase" id="RU364152"/>
    </source>
</evidence>
<evidence type="ECO:0000313" key="6">
    <source>
        <dbReference type="Proteomes" id="UP000624244"/>
    </source>
</evidence>
<comment type="caution">
    <text evidence="5">The sequence shown here is derived from an EMBL/GenBank/DDBJ whole genome shotgun (WGS) entry which is preliminary data.</text>
</comment>
<evidence type="ECO:0000256" key="1">
    <source>
        <dbReference type="ARBA" id="ARBA00004123"/>
    </source>
</evidence>
<dbReference type="Pfam" id="PF08612">
    <property type="entry name" value="Med20"/>
    <property type="match status" value="1"/>
</dbReference>
<dbReference type="AlphaFoldDB" id="A0A8H6DUL4"/>
<dbReference type="Proteomes" id="UP000624244">
    <property type="component" value="Unassembled WGS sequence"/>
</dbReference>
<proteinExistence type="inferred from homology"/>
<keyword evidence="4" id="KW-0805">Transcription regulation</keyword>
<comment type="function">
    <text evidence="4">Component of the Mediator complex, a coactivator involved in the regulated transcription of nearly all RNA polymerase II-dependent genes. Mediator functions as a bridge to convey information from gene-specific regulatory proteins to the basal RNA polymerase II transcription machinery. Mediator is recruited to promoters by direct interactions with regulatory proteins and serves as a scaffold for the assembly of a functional preinitiation complex with RNA polymerase II and the general transcription factors.</text>
</comment>
<evidence type="ECO:0000313" key="5">
    <source>
        <dbReference type="EMBL" id="KAF5848508.1"/>
    </source>
</evidence>
<dbReference type="GO" id="GO:0006357">
    <property type="term" value="P:regulation of transcription by RNA polymerase II"/>
    <property type="evidence" value="ECO:0007669"/>
    <property type="project" value="InterPro"/>
</dbReference>
<reference evidence="5" key="1">
    <citation type="submission" date="2019-11" db="EMBL/GenBank/DDBJ databases">
        <title>Bipolaris sorokiniana Genome sequencing.</title>
        <authorList>
            <person name="Wang H."/>
        </authorList>
    </citation>
    <scope>NUCLEOTIDE SEQUENCE</scope>
</reference>
<keyword evidence="4" id="KW-0010">Activator</keyword>
<evidence type="ECO:0000256" key="2">
    <source>
        <dbReference type="ARBA" id="ARBA00010743"/>
    </source>
</evidence>
<keyword evidence="4" id="KW-0804">Transcription</keyword>
<evidence type="ECO:0000256" key="3">
    <source>
        <dbReference type="ARBA" id="ARBA00023242"/>
    </source>
</evidence>
<dbReference type="GO" id="GO:0016592">
    <property type="term" value="C:mediator complex"/>
    <property type="evidence" value="ECO:0007669"/>
    <property type="project" value="InterPro"/>
</dbReference>
<gene>
    <name evidence="4" type="primary">MED20</name>
    <name evidence="5" type="ORF">GGP41_005903</name>
</gene>
<dbReference type="OMA" id="WCDALRI"/>
<accession>A0A8H6DUL4</accession>